<name>A0ABU9XIK1_9BACI</name>
<dbReference type="Proteomes" id="UP001444625">
    <property type="component" value="Unassembled WGS sequence"/>
</dbReference>
<dbReference type="SUPFAM" id="SSF51161">
    <property type="entry name" value="Trimeric LpxA-like enzymes"/>
    <property type="match status" value="1"/>
</dbReference>
<dbReference type="InterPro" id="IPR011004">
    <property type="entry name" value="Trimer_LpxA-like_sf"/>
</dbReference>
<evidence type="ECO:0000313" key="4">
    <source>
        <dbReference type="Proteomes" id="UP001444625"/>
    </source>
</evidence>
<keyword evidence="2" id="KW-0677">Repeat</keyword>
<protein>
    <submittedName>
        <fullName evidence="3">DapH/DapD/GlmU-related protein</fullName>
    </submittedName>
</protein>
<accession>A0ABU9XIK1</accession>
<keyword evidence="4" id="KW-1185">Reference proteome</keyword>
<dbReference type="InterPro" id="IPR050179">
    <property type="entry name" value="Trans_hexapeptide_repeat"/>
</dbReference>
<organism evidence="3 4">
    <name type="scientific">Ornithinibacillus xuwenensis</name>
    <dbReference type="NCBI Taxonomy" id="3144668"/>
    <lineage>
        <taxon>Bacteria</taxon>
        <taxon>Bacillati</taxon>
        <taxon>Bacillota</taxon>
        <taxon>Bacilli</taxon>
        <taxon>Bacillales</taxon>
        <taxon>Bacillaceae</taxon>
        <taxon>Ornithinibacillus</taxon>
    </lineage>
</organism>
<dbReference type="InterPro" id="IPR001451">
    <property type="entry name" value="Hexapep"/>
</dbReference>
<proteinExistence type="predicted"/>
<dbReference type="RefSeq" id="WP_345825572.1">
    <property type="nucleotide sequence ID" value="NZ_JBDIML010000004.1"/>
</dbReference>
<dbReference type="Gene3D" id="2.160.10.10">
    <property type="entry name" value="Hexapeptide repeat proteins"/>
    <property type="match status" value="2"/>
</dbReference>
<dbReference type="PANTHER" id="PTHR43300">
    <property type="entry name" value="ACETYLTRANSFERASE"/>
    <property type="match status" value="1"/>
</dbReference>
<comment type="caution">
    <text evidence="3">The sequence shown here is derived from an EMBL/GenBank/DDBJ whole genome shotgun (WGS) entry which is preliminary data.</text>
</comment>
<evidence type="ECO:0000256" key="2">
    <source>
        <dbReference type="ARBA" id="ARBA00022737"/>
    </source>
</evidence>
<evidence type="ECO:0000313" key="3">
    <source>
        <dbReference type="EMBL" id="MEN2768089.1"/>
    </source>
</evidence>
<dbReference type="CDD" id="cd03358">
    <property type="entry name" value="LbH_WxcM_N_like"/>
    <property type="match status" value="1"/>
</dbReference>
<evidence type="ECO:0000256" key="1">
    <source>
        <dbReference type="ARBA" id="ARBA00022679"/>
    </source>
</evidence>
<dbReference type="PANTHER" id="PTHR43300:SF4">
    <property type="entry name" value="ACYL-[ACYL-CARRIER-PROTEIN]--UDP-N-ACETYLGLUCOSAMINE O-ACYLTRANSFERASE"/>
    <property type="match status" value="1"/>
</dbReference>
<keyword evidence="1" id="KW-0808">Transferase</keyword>
<gene>
    <name evidence="3" type="ORF">ABC228_12980</name>
</gene>
<dbReference type="InterPro" id="IPR018357">
    <property type="entry name" value="Hexapep_transf_CS"/>
</dbReference>
<sequence>MIHETASLGRKIELGAYVVIEEDVIIGDNVTIGNHVIIKAGTRIGNNVLIGDLSILGKTPSANQSMSRKPEHAIQPLVIKDDVKIGSNTVLYKGSSINNGVFIGDLASIREKVRIGDRSIIGRNAMVEMNTRIGKQVTIQTGSYITGDMIIEDNVFIGPCCSTSNDKYMGAGNYKHRGPTIQQGAKLGNNATLLPGIIIGKNAVVGAGSVVTKDVADNQVVVGNPARELNK</sequence>
<dbReference type="PROSITE" id="PS00101">
    <property type="entry name" value="HEXAPEP_TRANSFERASES"/>
    <property type="match status" value="1"/>
</dbReference>
<dbReference type="Pfam" id="PF00132">
    <property type="entry name" value="Hexapep"/>
    <property type="match status" value="3"/>
</dbReference>
<dbReference type="EMBL" id="JBDIML010000004">
    <property type="protein sequence ID" value="MEN2768089.1"/>
    <property type="molecule type" value="Genomic_DNA"/>
</dbReference>
<reference evidence="3 4" key="1">
    <citation type="submission" date="2024-05" db="EMBL/GenBank/DDBJ databases">
        <authorList>
            <person name="Haq I."/>
            <person name="Ullah Z."/>
            <person name="Ahmad R."/>
            <person name="Li M."/>
            <person name="Tong Y."/>
        </authorList>
    </citation>
    <scope>NUCLEOTIDE SEQUENCE [LARGE SCALE GENOMIC DNA]</scope>
    <source>
        <strain evidence="3 4">16A2E</strain>
    </source>
</reference>